<protein>
    <recommendedName>
        <fullName evidence="5">Malonyl-[acyl-carrier protein] O-methyltransferase</fullName>
        <shortName evidence="5">Malonyl-ACP O-methyltransferase</shortName>
        <ecNumber evidence="5">2.1.1.197</ecNumber>
    </recommendedName>
    <alternativeName>
        <fullName evidence="5">Biotin synthesis protein BioC</fullName>
    </alternativeName>
</protein>
<dbReference type="GO" id="GO:0102130">
    <property type="term" value="F:malonyl-CoA methyltransferase activity"/>
    <property type="evidence" value="ECO:0007669"/>
    <property type="project" value="UniProtKB-EC"/>
</dbReference>
<dbReference type="GO" id="GO:0009102">
    <property type="term" value="P:biotin biosynthetic process"/>
    <property type="evidence" value="ECO:0007669"/>
    <property type="project" value="UniProtKB-UniRule"/>
</dbReference>
<evidence type="ECO:0000256" key="2">
    <source>
        <dbReference type="ARBA" id="ARBA00022679"/>
    </source>
</evidence>
<dbReference type="UniPathway" id="UPA00078"/>
<dbReference type="CDD" id="cd02440">
    <property type="entry name" value="AdoMet_MTases"/>
    <property type="match status" value="1"/>
</dbReference>
<dbReference type="GO" id="GO:0032259">
    <property type="term" value="P:methylation"/>
    <property type="evidence" value="ECO:0007669"/>
    <property type="project" value="UniProtKB-KW"/>
</dbReference>
<evidence type="ECO:0000313" key="8">
    <source>
        <dbReference type="Proteomes" id="UP000184082"/>
    </source>
</evidence>
<dbReference type="Gene3D" id="3.40.50.150">
    <property type="entry name" value="Vaccinia Virus protein VP39"/>
    <property type="match status" value="1"/>
</dbReference>
<keyword evidence="3 5" id="KW-0949">S-adenosyl-L-methionine</keyword>
<proteinExistence type="inferred from homology"/>
<dbReference type="EMBL" id="FRAJ01000016">
    <property type="protein sequence ID" value="SHK39109.1"/>
    <property type="molecule type" value="Genomic_DNA"/>
</dbReference>
<reference evidence="7 8" key="1">
    <citation type="submission" date="2016-11" db="EMBL/GenBank/DDBJ databases">
        <authorList>
            <person name="Jaros S."/>
            <person name="Januszkiewicz K."/>
            <person name="Wedrychowicz H."/>
        </authorList>
    </citation>
    <scope>NUCLEOTIDE SEQUENCE [LARGE SCALE GENOMIC DNA]</scope>
    <source>
        <strain evidence="7 8">DSM 14501</strain>
    </source>
</reference>
<dbReference type="HAMAP" id="MF_00835">
    <property type="entry name" value="BioC"/>
    <property type="match status" value="1"/>
</dbReference>
<dbReference type="Pfam" id="PF13847">
    <property type="entry name" value="Methyltransf_31"/>
    <property type="match status" value="1"/>
</dbReference>
<keyword evidence="8" id="KW-1185">Reference proteome</keyword>
<dbReference type="RefSeq" id="WP_072968015.1">
    <property type="nucleotide sequence ID" value="NZ_FRAJ01000016.1"/>
</dbReference>
<keyword evidence="1 5" id="KW-0489">Methyltransferase</keyword>
<dbReference type="EC" id="2.1.1.197" evidence="5"/>
<comment type="catalytic activity">
    <reaction evidence="5">
        <text>malonyl-[ACP] + S-adenosyl-L-methionine = malonyl-[ACP] methyl ester + S-adenosyl-L-homocysteine</text>
        <dbReference type="Rhea" id="RHEA:17105"/>
        <dbReference type="Rhea" id="RHEA-COMP:9623"/>
        <dbReference type="Rhea" id="RHEA-COMP:9954"/>
        <dbReference type="ChEBI" id="CHEBI:57856"/>
        <dbReference type="ChEBI" id="CHEBI:59789"/>
        <dbReference type="ChEBI" id="CHEBI:78449"/>
        <dbReference type="ChEBI" id="CHEBI:78845"/>
        <dbReference type="EC" id="2.1.1.197"/>
    </reaction>
</comment>
<dbReference type="NCBIfam" id="TIGR02072">
    <property type="entry name" value="BioC"/>
    <property type="match status" value="1"/>
</dbReference>
<feature type="domain" description="Methyltransferase" evidence="6">
    <location>
        <begin position="45"/>
        <end position="150"/>
    </location>
</feature>
<evidence type="ECO:0000256" key="3">
    <source>
        <dbReference type="ARBA" id="ARBA00022691"/>
    </source>
</evidence>
<organism evidence="7 8">
    <name type="scientific">Caminicella sporogenes DSM 14501</name>
    <dbReference type="NCBI Taxonomy" id="1121266"/>
    <lineage>
        <taxon>Bacteria</taxon>
        <taxon>Bacillati</taxon>
        <taxon>Bacillota</taxon>
        <taxon>Clostridia</taxon>
        <taxon>Peptostreptococcales</taxon>
        <taxon>Caminicellaceae</taxon>
        <taxon>Caminicella</taxon>
    </lineage>
</organism>
<dbReference type="InterPro" id="IPR029063">
    <property type="entry name" value="SAM-dependent_MTases_sf"/>
</dbReference>
<keyword evidence="2 5" id="KW-0808">Transferase</keyword>
<evidence type="ECO:0000259" key="6">
    <source>
        <dbReference type="Pfam" id="PF13847"/>
    </source>
</evidence>
<dbReference type="SUPFAM" id="SSF53335">
    <property type="entry name" value="S-adenosyl-L-methionine-dependent methyltransferases"/>
    <property type="match status" value="1"/>
</dbReference>
<comment type="function">
    <text evidence="5">Converts the free carboxyl group of a malonyl-thioester to its methyl ester by transfer of a methyl group from S-adenosyl-L-methionine (SAM). It allows to synthesize pimeloyl-ACP via the fatty acid synthetic pathway.</text>
</comment>
<dbReference type="Proteomes" id="UP000184082">
    <property type="component" value="Unassembled WGS sequence"/>
</dbReference>
<keyword evidence="4 5" id="KW-0093">Biotin biosynthesis</keyword>
<dbReference type="GO" id="GO:0010340">
    <property type="term" value="F:carboxyl-O-methyltransferase activity"/>
    <property type="evidence" value="ECO:0007669"/>
    <property type="project" value="UniProtKB-UniRule"/>
</dbReference>
<name>A0A1M6S3A5_9FIRM</name>
<gene>
    <name evidence="5" type="primary">bioC</name>
    <name evidence="7" type="ORF">SAMN02745883_01942</name>
</gene>
<dbReference type="AlphaFoldDB" id="A0A1M6S3A5"/>
<comment type="pathway">
    <text evidence="5">Cofactor biosynthesis; biotin biosynthesis.</text>
</comment>
<sequence>MIDKEKLKRRFSRNVKNYNKYANVQKKMGDNLINHIKNDNLHIKKILEIGCGTGYLTKKLINNFSSAQITAVDIAPGMIEYVKSNIKYNNVSFICGDIEEIDLSGKYDLIISNATFQWFNYLEKTIDKLIGLLNINGILCFSTFGKYTFKELGEAFNKAKNILKVSEKVSPSQSFYSSKELFDICNNINRNNLKDIEIDLLETYEYEYFNCCTDFLYSVKKIGANNSQRGRNITTPDFIKKVIDIYDRDYQKNGKVVATYHILYVYIKLIHDYKANI</sequence>
<dbReference type="PANTHER" id="PTHR43861">
    <property type="entry name" value="TRANS-ACONITATE 2-METHYLTRANSFERASE-RELATED"/>
    <property type="match status" value="1"/>
</dbReference>
<evidence type="ECO:0000256" key="1">
    <source>
        <dbReference type="ARBA" id="ARBA00022603"/>
    </source>
</evidence>
<evidence type="ECO:0000256" key="5">
    <source>
        <dbReference type="HAMAP-Rule" id="MF_00835"/>
    </source>
</evidence>
<evidence type="ECO:0000256" key="4">
    <source>
        <dbReference type="ARBA" id="ARBA00022756"/>
    </source>
</evidence>
<dbReference type="InterPro" id="IPR025714">
    <property type="entry name" value="Methyltranfer_dom"/>
</dbReference>
<evidence type="ECO:0000313" key="7">
    <source>
        <dbReference type="EMBL" id="SHK39109.1"/>
    </source>
</evidence>
<accession>A0A1M6S3A5</accession>
<comment type="similarity">
    <text evidence="5">Belongs to the methyltransferase superfamily.</text>
</comment>
<dbReference type="InterPro" id="IPR011814">
    <property type="entry name" value="BioC"/>
</dbReference>
<dbReference type="STRING" id="1121266.SAMN02745883_01942"/>